<organism evidence="2 3">
    <name type="scientific">Caldibacillus thermoamylovorans</name>
    <dbReference type="NCBI Taxonomy" id="35841"/>
    <lineage>
        <taxon>Bacteria</taxon>
        <taxon>Bacillati</taxon>
        <taxon>Bacillota</taxon>
        <taxon>Bacilli</taxon>
        <taxon>Bacillales</taxon>
        <taxon>Bacillaceae</taxon>
        <taxon>Caldibacillus</taxon>
    </lineage>
</organism>
<dbReference type="EMBL" id="JXLU01000095">
    <property type="protein sequence ID" value="KIO72391.1"/>
    <property type="molecule type" value="Genomic_DNA"/>
</dbReference>
<dbReference type="AlphaFoldDB" id="A0ABD4A690"/>
<evidence type="ECO:0000313" key="3">
    <source>
        <dbReference type="Proteomes" id="UP000032076"/>
    </source>
</evidence>
<feature type="region of interest" description="Disordered" evidence="1">
    <location>
        <begin position="1"/>
        <end position="27"/>
    </location>
</feature>
<evidence type="ECO:0000313" key="2">
    <source>
        <dbReference type="EMBL" id="KIO72391.1"/>
    </source>
</evidence>
<accession>A0ABD4A690</accession>
<name>A0ABD4A690_9BACI</name>
<comment type="caution">
    <text evidence="2">The sequence shown here is derived from an EMBL/GenBank/DDBJ whole genome shotgun (WGS) entry which is preliminary data.</text>
</comment>
<sequence length="45" mass="5414">MFENQENNLETEKKPNHKYERREGEPTAAFKGHLGRHCCWALYHI</sequence>
<evidence type="ECO:0000256" key="1">
    <source>
        <dbReference type="SAM" id="MobiDB-lite"/>
    </source>
</evidence>
<dbReference type="Proteomes" id="UP000032076">
    <property type="component" value="Unassembled WGS sequence"/>
</dbReference>
<feature type="compositionally biased region" description="Basic and acidic residues" evidence="1">
    <location>
        <begin position="10"/>
        <end position="25"/>
    </location>
</feature>
<gene>
    <name evidence="2" type="ORF">B4167_1081</name>
</gene>
<protein>
    <submittedName>
        <fullName evidence="2">Uncharacterized protein</fullName>
    </submittedName>
</protein>
<reference evidence="2 3" key="1">
    <citation type="submission" date="2015-01" db="EMBL/GenBank/DDBJ databases">
        <title>Draft Genome Sequences of Four Bacillus thermoamylovorans Strains, Isolated From Food Products.</title>
        <authorList>
            <person name="Krawcyk A.O."/>
            <person name="Berendsen E.M."/>
            <person name="Eijlander R.T."/>
            <person name="de Jong A."/>
            <person name="Wells-Bennik M."/>
            <person name="Kuipers O.P."/>
        </authorList>
    </citation>
    <scope>NUCLEOTIDE SEQUENCE [LARGE SCALE GENOMIC DNA]</scope>
    <source>
        <strain evidence="2 3">B4167</strain>
    </source>
</reference>
<proteinExistence type="predicted"/>